<gene>
    <name evidence="1" type="ORF">RM51_08200</name>
</gene>
<dbReference type="EMBL" id="JWTA01000005">
    <property type="protein sequence ID" value="KIC63629.1"/>
    <property type="molecule type" value="Genomic_DNA"/>
</dbReference>
<evidence type="ECO:0000313" key="1">
    <source>
        <dbReference type="EMBL" id="KIC63629.1"/>
    </source>
</evidence>
<name>A0A0B4CQW2_9FLAO</name>
<sequence>MRYVIFIFIILFSNYKAQNYQKFDIDLFEKNKKRMSSVQMANDTTQRNIHEAYTIIKGDSLIIMEKYSCNLDYRITRTKKRGSRKIITQYYPNYSISSQYSLFAGNYVGVKKDYSEKGELLQTVNYDLLLTECGNCASIFDIAKNIRKDFNVNIENEDEIIGWNIEKSKNLNKTIYKIVCPPKYPDGRPLRGFVYDMKTGKFIEEYKQQRWSY</sequence>
<dbReference type="STRING" id="363331.RM51_08200"/>
<proteinExistence type="predicted"/>
<dbReference type="AlphaFoldDB" id="A0A0B4CQW2"/>
<comment type="caution">
    <text evidence="1">The sequence shown here is derived from an EMBL/GenBank/DDBJ whole genome shotgun (WGS) entry which is preliminary data.</text>
</comment>
<accession>A0A0B4CQW2</accession>
<dbReference type="Proteomes" id="UP000031167">
    <property type="component" value="Unassembled WGS sequence"/>
</dbReference>
<protein>
    <submittedName>
        <fullName evidence="1">Uncharacterized protein</fullName>
    </submittedName>
</protein>
<evidence type="ECO:0000313" key="2">
    <source>
        <dbReference type="Proteomes" id="UP000031167"/>
    </source>
</evidence>
<reference evidence="1 2" key="1">
    <citation type="submission" date="2014-12" db="EMBL/GenBank/DDBJ databases">
        <title>Genome sequencing of Chryseobacterium taiwanense TPW19.</title>
        <authorList>
            <person name="Tan P.W."/>
            <person name="Chan K.-G."/>
        </authorList>
    </citation>
    <scope>NUCLEOTIDE SEQUENCE [LARGE SCALE GENOMIC DNA]</scope>
    <source>
        <strain evidence="1 2">TPW19</strain>
    </source>
</reference>
<keyword evidence="2" id="KW-1185">Reference proteome</keyword>
<organism evidence="1 2">
    <name type="scientific">Chryseobacterium taiwanense</name>
    <dbReference type="NCBI Taxonomy" id="363331"/>
    <lineage>
        <taxon>Bacteria</taxon>
        <taxon>Pseudomonadati</taxon>
        <taxon>Bacteroidota</taxon>
        <taxon>Flavobacteriia</taxon>
        <taxon>Flavobacteriales</taxon>
        <taxon>Weeksellaceae</taxon>
        <taxon>Chryseobacterium group</taxon>
        <taxon>Chryseobacterium</taxon>
    </lineage>
</organism>